<dbReference type="GO" id="GO:0034702">
    <property type="term" value="C:monoatomic ion channel complex"/>
    <property type="evidence" value="ECO:0007669"/>
    <property type="project" value="UniProtKB-KW"/>
</dbReference>
<feature type="transmembrane region" description="Helical" evidence="25">
    <location>
        <begin position="236"/>
        <end position="254"/>
    </location>
</feature>
<keyword evidence="16 25" id="KW-0472">Membrane</keyword>
<evidence type="ECO:0000256" key="7">
    <source>
        <dbReference type="ARBA" id="ARBA00022673"/>
    </source>
</evidence>
<feature type="domain" description="Ion transport" evidence="26">
    <location>
        <begin position="114"/>
        <end position="329"/>
    </location>
</feature>
<feature type="transmembrane region" description="Helical" evidence="25">
    <location>
        <begin position="569"/>
        <end position="592"/>
    </location>
</feature>
<evidence type="ECO:0000256" key="3">
    <source>
        <dbReference type="ARBA" id="ARBA00004520"/>
    </source>
</evidence>
<comment type="function">
    <text evidence="21">Intracellular channel initially characterized as a non-selective Ca(2+)-permeable channel activated by NAADP (nicotinic acid adenine dinucleotide phosphate), it is also a voltage-gated highly-selective Na(+) channel activated directly by PI(3,5)P2 (phosphatidylinositol 3,5-bisphosphate) that senses pH changes and confers electrical excitability to organelles. Localizes to the early and recycling endosomes membranes where it plays a role in the uptake and processing of proteins and regulates organellar membrane excitability, membrane trafficking and pH homeostasis. Ion selectivity is not fixed but rather agonist-dependent and under defined ionic conditions, can be readily activated by both NAADP and PI(3,5)P2. Required for mTOR-dependent nutrient sensing.</text>
</comment>
<evidence type="ECO:0000256" key="1">
    <source>
        <dbReference type="ARBA" id="ARBA00004155"/>
    </source>
</evidence>
<keyword evidence="11" id="KW-0106">Calcium</keyword>
<feature type="transmembrane region" description="Helical" evidence="25">
    <location>
        <begin position="299"/>
        <end position="322"/>
    </location>
</feature>
<evidence type="ECO:0000256" key="17">
    <source>
        <dbReference type="ARBA" id="ARBA00023228"/>
    </source>
</evidence>
<proteinExistence type="inferred from homology"/>
<evidence type="ECO:0000256" key="21">
    <source>
        <dbReference type="ARBA" id="ARBA00058420"/>
    </source>
</evidence>
<dbReference type="InterPro" id="IPR028801">
    <property type="entry name" value="TPC1_animal"/>
</dbReference>
<feature type="transmembrane region" description="Helical" evidence="25">
    <location>
        <begin position="476"/>
        <end position="494"/>
    </location>
</feature>
<evidence type="ECO:0000256" key="14">
    <source>
        <dbReference type="ARBA" id="ARBA00023054"/>
    </source>
</evidence>
<name>A0A6B0QU35_9CETA</name>
<dbReference type="Pfam" id="PF00520">
    <property type="entry name" value="Ion_trans"/>
    <property type="match status" value="2"/>
</dbReference>
<evidence type="ECO:0000256" key="16">
    <source>
        <dbReference type="ARBA" id="ARBA00023136"/>
    </source>
</evidence>
<sequence length="814" mass="94043">MAVSLDDDVPLILTLDEGGSAPLAPSNGLGPDDLPSRNGGKYTVHDSQAPSLSLEGENSPSSPTGHDWEMNYQEAAIYLQEGENNDKFFTHPKNAKALAAYLFAHNHLFYLMELSAALLLLLLSLCEAPAVPALRLGIYVHATLELFALVVVVFELCMKLRWLGLHTFIRHRRTMVKTSVLVVQFVEAIVVLVRQTSHMRVTRALRCIFLVDCRYCGGVRRNLRQMFQSLPPFMDILLLLLFFMIIFAILGEFFPEPQYAYFSTLENSIISLFVLLTTANFPDVMMPSYSRNPWSCVFFIVYLSIELYFIMNLLLAVVFDTFNDIEKRKFKSLLLHKRTAIQHAYRLLVSQRRPAGISYRQFEGLMRFYKPRMSAGERYLTFKALNQSNTPLLSLKDFHDIYEVAALKWKAKRNREHWFDELPRTAFLIFKGINILVKSKAFQYFMYLVVAVNGVWILVETFMLKGGNFVSRHVPWSHLVFLTIYAVELFLKVAGLGPIEYLSSGWNLFDFSVTAFAFLGLLALAFNMEPFYFIVVLRPLQLLRLFKLKKRYRNVLDTMFELLPRMASLGLTLLIFYYSFAIVGMEFFYGILYPNCCNTSTVADAYRWLNHSVGNRTVVEEGYYYLNNFDNILNSFVTLFELTVVNNWYIIMEGVTSQTSHWSRLYFMTFYIVTMVVMTIIVAFILEAFVFRMNYSRKNQDSEVDDGITLEKELSKDELVAVLKLYREAGGANSDIAQLLKILSQLERYEQNTLVFLGRRSRTKSDLSLKMYQEEIQEWYEEHARKQEERQLSSCVVPATQQPPGSRQRSQTIT</sequence>
<dbReference type="InterPro" id="IPR005821">
    <property type="entry name" value="Ion_trans_dom"/>
</dbReference>
<keyword evidence="5" id="KW-0813">Transport</keyword>
<gene>
    <name evidence="27" type="ORF">E5288_WYG005868</name>
</gene>
<dbReference type="GO" id="GO:0075509">
    <property type="term" value="P:endocytosis involved in viral entry into host cell"/>
    <property type="evidence" value="ECO:0007669"/>
    <property type="project" value="UniProtKB-ARBA"/>
</dbReference>
<comment type="subunit">
    <text evidence="22">Dimer. Interacts with MTOR; the interaction is required for TPCN1 ATP sensitivity. Interacts with STX7, STX8 and STX12. Interacts with JPT2. Found in a complex with LSM12, TPCN1 and TPCN2.</text>
</comment>
<evidence type="ECO:0000256" key="22">
    <source>
        <dbReference type="ARBA" id="ARBA00066252"/>
    </source>
</evidence>
<dbReference type="GO" id="GO:0015280">
    <property type="term" value="F:ligand-gated sodium channel activity"/>
    <property type="evidence" value="ECO:0007669"/>
    <property type="project" value="UniProtKB-ARBA"/>
</dbReference>
<evidence type="ECO:0000256" key="15">
    <source>
        <dbReference type="ARBA" id="ARBA00023065"/>
    </source>
</evidence>
<dbReference type="GO" id="GO:0036019">
    <property type="term" value="C:endolysosome"/>
    <property type="evidence" value="ECO:0007669"/>
    <property type="project" value="UniProtKB-ARBA"/>
</dbReference>
<reference evidence="27" key="1">
    <citation type="submission" date="2019-10" db="EMBL/GenBank/DDBJ databases">
        <title>The sequence and de novo assembly of the wild yak genome.</title>
        <authorList>
            <person name="Liu Y."/>
        </authorList>
    </citation>
    <scope>NUCLEOTIDE SEQUENCE [LARGE SCALE GENOMIC DNA]</scope>
    <source>
        <strain evidence="27">WY2019</strain>
    </source>
</reference>
<evidence type="ECO:0000313" key="27">
    <source>
        <dbReference type="EMBL" id="MXQ81309.1"/>
    </source>
</evidence>
<comment type="catalytic activity">
    <reaction evidence="20">
        <text>Na(+)(in) = Na(+)(out)</text>
        <dbReference type="Rhea" id="RHEA:34963"/>
        <dbReference type="ChEBI" id="CHEBI:29101"/>
    </reaction>
    <physiologicalReaction direction="right-to-left" evidence="20">
        <dbReference type="Rhea" id="RHEA:34965"/>
    </physiologicalReaction>
</comment>
<organism evidence="27 28">
    <name type="scientific">Bos mutus</name>
    <name type="common">wild yak</name>
    <dbReference type="NCBI Taxonomy" id="72004"/>
    <lineage>
        <taxon>Eukaryota</taxon>
        <taxon>Metazoa</taxon>
        <taxon>Chordata</taxon>
        <taxon>Craniata</taxon>
        <taxon>Vertebrata</taxon>
        <taxon>Euteleostomi</taxon>
        <taxon>Mammalia</taxon>
        <taxon>Eutheria</taxon>
        <taxon>Laurasiatheria</taxon>
        <taxon>Artiodactyla</taxon>
        <taxon>Ruminantia</taxon>
        <taxon>Pecora</taxon>
        <taxon>Bovidae</taxon>
        <taxon>Bovinae</taxon>
        <taxon>Bos</taxon>
    </lineage>
</organism>
<evidence type="ECO:0000256" key="8">
    <source>
        <dbReference type="ARBA" id="ARBA00022692"/>
    </source>
</evidence>
<dbReference type="InterPro" id="IPR027359">
    <property type="entry name" value="Volt_channel_dom_sf"/>
</dbReference>
<keyword evidence="7" id="KW-0107">Calcium channel</keyword>
<evidence type="ECO:0000256" key="20">
    <source>
        <dbReference type="ARBA" id="ARBA00051945"/>
    </source>
</evidence>
<keyword evidence="9" id="KW-0677">Repeat</keyword>
<comment type="catalytic activity">
    <reaction evidence="19">
        <text>Ca(2+)(in) = Ca(2+)(out)</text>
        <dbReference type="Rhea" id="RHEA:29671"/>
        <dbReference type="ChEBI" id="CHEBI:29108"/>
    </reaction>
    <physiologicalReaction direction="right-to-left" evidence="19">
        <dbReference type="Rhea" id="RHEA:29673"/>
    </physiologicalReaction>
</comment>
<dbReference type="FunFam" id="1.20.120.350:FF:000031">
    <property type="entry name" value="Two pore calcium channel protein 1"/>
    <property type="match status" value="1"/>
</dbReference>
<dbReference type="FunFam" id="1.10.287.70:FF:000071">
    <property type="entry name" value="Two pore calcium channel protein 1"/>
    <property type="match status" value="1"/>
</dbReference>
<accession>A0A6B0QU35</accession>
<keyword evidence="13 25" id="KW-1133">Transmembrane helix</keyword>
<evidence type="ECO:0000256" key="4">
    <source>
        <dbReference type="ARBA" id="ARBA00009286"/>
    </source>
</evidence>
<evidence type="ECO:0000256" key="18">
    <source>
        <dbReference type="ARBA" id="ARBA00023303"/>
    </source>
</evidence>
<feature type="transmembrane region" description="Helical" evidence="25">
    <location>
        <begin position="665"/>
        <end position="690"/>
    </location>
</feature>
<dbReference type="Gene3D" id="1.20.120.350">
    <property type="entry name" value="Voltage-gated potassium channels. Chain C"/>
    <property type="match status" value="1"/>
</dbReference>
<dbReference type="SUPFAM" id="SSF81324">
    <property type="entry name" value="Voltage-gated potassium channels"/>
    <property type="match status" value="2"/>
</dbReference>
<evidence type="ECO:0000256" key="25">
    <source>
        <dbReference type="SAM" id="Phobius"/>
    </source>
</evidence>
<dbReference type="GO" id="GO:0005262">
    <property type="term" value="F:calcium channel activity"/>
    <property type="evidence" value="ECO:0007669"/>
    <property type="project" value="UniProtKB-KW"/>
</dbReference>
<dbReference type="Gene3D" id="1.10.287.70">
    <property type="match status" value="2"/>
</dbReference>
<dbReference type="AlphaFoldDB" id="A0A6B0QU35"/>
<evidence type="ECO:0000256" key="5">
    <source>
        <dbReference type="ARBA" id="ARBA00022448"/>
    </source>
</evidence>
<dbReference type="Proteomes" id="UP000322234">
    <property type="component" value="Unassembled WGS sequence"/>
</dbReference>
<feature type="domain" description="Ion transport" evidence="26">
    <location>
        <begin position="440"/>
        <end position="690"/>
    </location>
</feature>
<feature type="transmembrane region" description="Helical" evidence="25">
    <location>
        <begin position="444"/>
        <end position="464"/>
    </location>
</feature>
<dbReference type="GO" id="GO:0005765">
    <property type="term" value="C:lysosomal membrane"/>
    <property type="evidence" value="ECO:0007669"/>
    <property type="project" value="UniProtKB-SubCell"/>
</dbReference>
<dbReference type="GO" id="GO:0022832">
    <property type="term" value="F:voltage-gated channel activity"/>
    <property type="evidence" value="ECO:0007669"/>
    <property type="project" value="InterPro"/>
</dbReference>
<dbReference type="PANTHER" id="PTHR46474">
    <property type="entry name" value="TWO PORE CALCIUM CHANNEL PROTEIN 1"/>
    <property type="match status" value="1"/>
</dbReference>
<feature type="compositionally biased region" description="Polar residues" evidence="24">
    <location>
        <begin position="799"/>
        <end position="814"/>
    </location>
</feature>
<feature type="transmembrane region" description="Helical" evidence="25">
    <location>
        <begin position="506"/>
        <end position="525"/>
    </location>
</feature>
<evidence type="ECO:0000256" key="2">
    <source>
        <dbReference type="ARBA" id="ARBA00004195"/>
    </source>
</evidence>
<keyword evidence="17" id="KW-0458">Lysosome</keyword>
<protein>
    <recommendedName>
        <fullName evidence="23">Voltage-dependent calcium channel protein TPC1</fullName>
    </recommendedName>
</protein>
<evidence type="ECO:0000256" key="12">
    <source>
        <dbReference type="ARBA" id="ARBA00022882"/>
    </source>
</evidence>
<evidence type="ECO:0000259" key="26">
    <source>
        <dbReference type="Pfam" id="PF00520"/>
    </source>
</evidence>
<dbReference type="FunFam" id="1.10.287.70:FF:000062">
    <property type="entry name" value="Two pore calcium channel protein 1"/>
    <property type="match status" value="1"/>
</dbReference>
<dbReference type="GO" id="GO:0097682">
    <property type="term" value="F:intracellularly phosphatidylinositol-3,5-bisphosphate-gated monatomic cation channel activity"/>
    <property type="evidence" value="ECO:0007669"/>
    <property type="project" value="UniProtKB-ARBA"/>
</dbReference>
<dbReference type="GO" id="GO:0005248">
    <property type="term" value="F:voltage-gated sodium channel activity"/>
    <property type="evidence" value="ECO:0007669"/>
    <property type="project" value="UniProtKB-ARBA"/>
</dbReference>
<evidence type="ECO:0000256" key="9">
    <source>
        <dbReference type="ARBA" id="ARBA00022737"/>
    </source>
</evidence>
<comment type="subcellular location">
    <subcellularLocation>
        <location evidence="3">Early endosome membrane</location>
        <topology evidence="3">Multi-pass membrane protein</topology>
    </subcellularLocation>
    <subcellularLocation>
        <location evidence="1">Lysosome membrane</location>
        <topology evidence="1">Multi-pass membrane protein</topology>
    </subcellularLocation>
    <subcellularLocation>
        <location evidence="2">Recycling endosome membrane</location>
        <topology evidence="2">Multi-pass membrane protein</topology>
    </subcellularLocation>
</comment>
<evidence type="ECO:0000256" key="24">
    <source>
        <dbReference type="SAM" id="MobiDB-lite"/>
    </source>
</evidence>
<keyword evidence="15" id="KW-0406">Ion transport</keyword>
<dbReference type="GO" id="GO:0042802">
    <property type="term" value="F:identical protein binding"/>
    <property type="evidence" value="ECO:0007669"/>
    <property type="project" value="UniProtKB-ARBA"/>
</dbReference>
<keyword evidence="12" id="KW-0851">Voltage-gated channel</keyword>
<comment type="similarity">
    <text evidence="4">Belongs to the calcium channel alpha-1 subunit (TC 1.A.1.11) family. Two pore calcium channel subfamily.</text>
</comment>
<keyword evidence="10" id="KW-0967">Endosome</keyword>
<evidence type="ECO:0000256" key="19">
    <source>
        <dbReference type="ARBA" id="ARBA00044615"/>
    </source>
</evidence>
<dbReference type="PANTHER" id="PTHR46474:SF1">
    <property type="entry name" value="TWO PORE CHANNEL PROTEIN 1"/>
    <property type="match status" value="1"/>
</dbReference>
<keyword evidence="8 25" id="KW-0812">Transmembrane</keyword>
<keyword evidence="14" id="KW-0175">Coiled coil</keyword>
<keyword evidence="6" id="KW-0109">Calcium transport</keyword>
<evidence type="ECO:0000256" key="11">
    <source>
        <dbReference type="ARBA" id="ARBA00022837"/>
    </source>
</evidence>
<keyword evidence="18" id="KW-0407">Ion channel</keyword>
<evidence type="ECO:0000256" key="13">
    <source>
        <dbReference type="ARBA" id="ARBA00022989"/>
    </source>
</evidence>
<evidence type="ECO:0000256" key="23">
    <source>
        <dbReference type="ARBA" id="ARBA00081391"/>
    </source>
</evidence>
<feature type="region of interest" description="Disordered" evidence="24">
    <location>
        <begin position="790"/>
        <end position="814"/>
    </location>
</feature>
<dbReference type="EMBL" id="VBQZ03000007">
    <property type="protein sequence ID" value="MXQ81309.1"/>
    <property type="molecule type" value="Genomic_DNA"/>
</dbReference>
<evidence type="ECO:0000256" key="10">
    <source>
        <dbReference type="ARBA" id="ARBA00022753"/>
    </source>
</evidence>
<evidence type="ECO:0000256" key="6">
    <source>
        <dbReference type="ARBA" id="ARBA00022568"/>
    </source>
</evidence>
<comment type="caution">
    <text evidence="27">The sequence shown here is derived from an EMBL/GenBank/DDBJ whole genome shotgun (WGS) entry which is preliminary data.</text>
</comment>
<keyword evidence="28" id="KW-1185">Reference proteome</keyword>
<dbReference type="GO" id="GO:0031901">
    <property type="term" value="C:early endosome membrane"/>
    <property type="evidence" value="ECO:0007669"/>
    <property type="project" value="UniProtKB-SubCell"/>
</dbReference>
<feature type="compositionally biased region" description="Polar residues" evidence="24">
    <location>
        <begin position="45"/>
        <end position="64"/>
    </location>
</feature>
<feature type="transmembrane region" description="Helical" evidence="25">
    <location>
        <begin position="108"/>
        <end position="130"/>
    </location>
</feature>
<evidence type="ECO:0000313" key="28">
    <source>
        <dbReference type="Proteomes" id="UP000322234"/>
    </source>
</evidence>
<feature type="region of interest" description="Disordered" evidence="24">
    <location>
        <begin position="16"/>
        <end position="66"/>
    </location>
</feature>
<dbReference type="GO" id="GO:0055038">
    <property type="term" value="C:recycling endosome membrane"/>
    <property type="evidence" value="ECO:0007669"/>
    <property type="project" value="UniProtKB-SubCell"/>
</dbReference>